<feature type="transmembrane region" description="Helical" evidence="8">
    <location>
        <begin position="344"/>
        <end position="363"/>
    </location>
</feature>
<evidence type="ECO:0000256" key="6">
    <source>
        <dbReference type="ARBA" id="ARBA00023136"/>
    </source>
</evidence>
<feature type="compositionally biased region" description="Basic and acidic residues" evidence="7">
    <location>
        <begin position="248"/>
        <end position="265"/>
    </location>
</feature>
<feature type="region of interest" description="Disordered" evidence="7">
    <location>
        <begin position="242"/>
        <end position="270"/>
    </location>
</feature>
<evidence type="ECO:0000256" key="4">
    <source>
        <dbReference type="ARBA" id="ARBA00022692"/>
    </source>
</evidence>
<dbReference type="AlphaFoldDB" id="A0A316YJB0"/>
<gene>
    <name evidence="9" type="ORF">FA10DRAFT_267852</name>
</gene>
<dbReference type="InterPro" id="IPR011701">
    <property type="entry name" value="MFS"/>
</dbReference>
<dbReference type="GO" id="GO:0022857">
    <property type="term" value="F:transmembrane transporter activity"/>
    <property type="evidence" value="ECO:0007669"/>
    <property type="project" value="InterPro"/>
</dbReference>
<proteinExistence type="inferred from homology"/>
<feature type="transmembrane region" description="Helical" evidence="8">
    <location>
        <begin position="318"/>
        <end position="337"/>
    </location>
</feature>
<evidence type="ECO:0000256" key="8">
    <source>
        <dbReference type="SAM" id="Phobius"/>
    </source>
</evidence>
<dbReference type="OrthoDB" id="413079at2759"/>
<keyword evidence="10" id="KW-1185">Reference proteome</keyword>
<evidence type="ECO:0000256" key="3">
    <source>
        <dbReference type="ARBA" id="ARBA00022448"/>
    </source>
</evidence>
<dbReference type="InterPro" id="IPR036259">
    <property type="entry name" value="MFS_trans_sf"/>
</dbReference>
<dbReference type="PANTHER" id="PTHR23514:SF3">
    <property type="entry name" value="BYPASS OF STOP CODON PROTEIN 6"/>
    <property type="match status" value="1"/>
</dbReference>
<dbReference type="Proteomes" id="UP000245768">
    <property type="component" value="Unassembled WGS sequence"/>
</dbReference>
<dbReference type="InterPro" id="IPR051788">
    <property type="entry name" value="MFS_Transporter"/>
</dbReference>
<dbReference type="PANTHER" id="PTHR23514">
    <property type="entry name" value="BYPASS OF STOP CODON PROTEIN 6"/>
    <property type="match status" value="1"/>
</dbReference>
<comment type="similarity">
    <text evidence="2">Belongs to the major facilitator superfamily.</text>
</comment>
<dbReference type="EMBL" id="KZ819637">
    <property type="protein sequence ID" value="PWN89281.1"/>
    <property type="molecule type" value="Genomic_DNA"/>
</dbReference>
<evidence type="ECO:0000256" key="7">
    <source>
        <dbReference type="SAM" id="MobiDB-lite"/>
    </source>
</evidence>
<evidence type="ECO:0000313" key="10">
    <source>
        <dbReference type="Proteomes" id="UP000245768"/>
    </source>
</evidence>
<name>A0A316YJB0_9BASI</name>
<evidence type="ECO:0000256" key="1">
    <source>
        <dbReference type="ARBA" id="ARBA00004127"/>
    </source>
</evidence>
<dbReference type="GO" id="GO:0016020">
    <property type="term" value="C:membrane"/>
    <property type="evidence" value="ECO:0007669"/>
    <property type="project" value="TreeGrafter"/>
</dbReference>
<feature type="transmembrane region" description="Helical" evidence="8">
    <location>
        <begin position="211"/>
        <end position="230"/>
    </location>
</feature>
<feature type="transmembrane region" description="Helical" evidence="8">
    <location>
        <begin position="147"/>
        <end position="163"/>
    </location>
</feature>
<feature type="transmembrane region" description="Helical" evidence="8">
    <location>
        <begin position="91"/>
        <end position="110"/>
    </location>
</feature>
<evidence type="ECO:0000313" key="9">
    <source>
        <dbReference type="EMBL" id="PWN89281.1"/>
    </source>
</evidence>
<dbReference type="InParanoid" id="A0A316YJB0"/>
<evidence type="ECO:0000256" key="5">
    <source>
        <dbReference type="ARBA" id="ARBA00022989"/>
    </source>
</evidence>
<comment type="subcellular location">
    <subcellularLocation>
        <location evidence="1">Endomembrane system</location>
        <topology evidence="1">Multi-pass membrane protein</topology>
    </subcellularLocation>
</comment>
<dbReference type="SUPFAM" id="SSF103473">
    <property type="entry name" value="MFS general substrate transporter"/>
    <property type="match status" value="1"/>
</dbReference>
<keyword evidence="6 8" id="KW-0472">Membrane</keyword>
<keyword evidence="3" id="KW-0813">Transport</keyword>
<dbReference type="GO" id="GO:0012505">
    <property type="term" value="C:endomembrane system"/>
    <property type="evidence" value="ECO:0007669"/>
    <property type="project" value="UniProtKB-SubCell"/>
</dbReference>
<feature type="transmembrane region" description="Helical" evidence="8">
    <location>
        <begin position="184"/>
        <end position="205"/>
    </location>
</feature>
<keyword evidence="4 8" id="KW-0812">Transmembrane</keyword>
<evidence type="ECO:0000256" key="2">
    <source>
        <dbReference type="ARBA" id="ARBA00008335"/>
    </source>
</evidence>
<dbReference type="GeneID" id="37043994"/>
<protein>
    <submittedName>
        <fullName evidence="9">MFS general substrate transporter</fullName>
    </submittedName>
</protein>
<keyword evidence="5 8" id="KW-1133">Transmembrane helix</keyword>
<dbReference type="Pfam" id="PF07690">
    <property type="entry name" value="MFS_1"/>
    <property type="match status" value="1"/>
</dbReference>
<organism evidence="9 10">
    <name type="scientific">Acaromyces ingoldii</name>
    <dbReference type="NCBI Taxonomy" id="215250"/>
    <lineage>
        <taxon>Eukaryota</taxon>
        <taxon>Fungi</taxon>
        <taxon>Dikarya</taxon>
        <taxon>Basidiomycota</taxon>
        <taxon>Ustilaginomycotina</taxon>
        <taxon>Exobasidiomycetes</taxon>
        <taxon>Exobasidiales</taxon>
        <taxon>Cryptobasidiaceae</taxon>
        <taxon>Acaromyces</taxon>
    </lineage>
</organism>
<feature type="transmembrane region" description="Helical" evidence="8">
    <location>
        <begin position="65"/>
        <end position="85"/>
    </location>
</feature>
<dbReference type="STRING" id="215250.A0A316YJB0"/>
<dbReference type="Gene3D" id="1.20.1250.20">
    <property type="entry name" value="MFS general substrate transporter like domains"/>
    <property type="match status" value="2"/>
</dbReference>
<dbReference type="RefSeq" id="XP_025376479.1">
    <property type="nucleotide sequence ID" value="XM_025522078.1"/>
</dbReference>
<sequence length="371" mass="40073">MSSSDSTSALGSAYPPSQHTIEVLSAGSRLVRSWHDAKARVRSFIGSLSSDYATPRTVTKEFSILTGYFFMGWSDASAGALLPAIQRHYRLSYVAVSMLFVCNLVGWILAAVVTTPLVDRFAFGRCVTIFALVAVVPSAIIAPAPPFAVMAVSYVLYGLSIGAQEAMSNAWVSARPRAEVRLSCLHFLYGCGALCAPLAATPFVGRGVRFSFFYLIALGLASLNTIWVTYSFRFNREGYPVGQPEPADQDRGQAGENDAMERTSEHSPSGARNTFRALLSQPSTSVLALFCLFYVGTEVAIGGWSSTFIIEIRGDAHSSSYLVSGFWAGLAAGRILLLPVNRLLGAHLATFVYSANALGWYFLNRFSSLTD</sequence>
<accession>A0A316YJB0</accession>
<feature type="transmembrane region" description="Helical" evidence="8">
    <location>
        <begin position="286"/>
        <end position="306"/>
    </location>
</feature>
<reference evidence="9" key="1">
    <citation type="journal article" date="2018" name="Mol. Biol. Evol.">
        <title>Broad Genomic Sampling Reveals a Smut Pathogenic Ancestry of the Fungal Clade Ustilaginomycotina.</title>
        <authorList>
            <person name="Kijpornyongpan T."/>
            <person name="Mondo S.J."/>
            <person name="Barry K."/>
            <person name="Sandor L."/>
            <person name="Lee J."/>
            <person name="Lipzen A."/>
            <person name="Pangilinan J."/>
            <person name="LaButti K."/>
            <person name="Hainaut M."/>
            <person name="Henrissat B."/>
            <person name="Grigoriev I.V."/>
            <person name="Spatafora J.W."/>
            <person name="Aime M.C."/>
        </authorList>
    </citation>
    <scope>NUCLEOTIDE SEQUENCE [LARGE SCALE GENOMIC DNA]</scope>
    <source>
        <strain evidence="9">MCA 4198</strain>
    </source>
</reference>